<evidence type="ECO:0000313" key="4">
    <source>
        <dbReference type="Proteomes" id="UP000748531"/>
    </source>
</evidence>
<feature type="region of interest" description="Disordered" evidence="1">
    <location>
        <begin position="27"/>
        <end position="98"/>
    </location>
</feature>
<keyword evidence="4" id="KW-1185">Reference proteome</keyword>
<feature type="compositionally biased region" description="Basic and acidic residues" evidence="1">
    <location>
        <begin position="56"/>
        <end position="92"/>
    </location>
</feature>
<reference evidence="3" key="1">
    <citation type="submission" date="2019-05" db="EMBL/GenBank/DDBJ databases">
        <title>Annotation for the trematode Paragonimus heterotremus.</title>
        <authorList>
            <person name="Choi Y.-J."/>
        </authorList>
    </citation>
    <scope>NUCLEOTIDE SEQUENCE</scope>
    <source>
        <strain evidence="3">LC</strain>
    </source>
</reference>
<protein>
    <submittedName>
        <fullName evidence="3">Uncharacterized protein</fullName>
    </submittedName>
</protein>
<evidence type="ECO:0000313" key="3">
    <source>
        <dbReference type="EMBL" id="KAF5396175.1"/>
    </source>
</evidence>
<gene>
    <name evidence="3" type="ORF">PHET_10864</name>
</gene>
<organism evidence="3 4">
    <name type="scientific">Paragonimus heterotremus</name>
    <dbReference type="NCBI Taxonomy" id="100268"/>
    <lineage>
        <taxon>Eukaryota</taxon>
        <taxon>Metazoa</taxon>
        <taxon>Spiralia</taxon>
        <taxon>Lophotrochozoa</taxon>
        <taxon>Platyhelminthes</taxon>
        <taxon>Trematoda</taxon>
        <taxon>Digenea</taxon>
        <taxon>Plagiorchiida</taxon>
        <taxon>Troglotremata</taxon>
        <taxon>Troglotrematidae</taxon>
        <taxon>Paragonimus</taxon>
    </lineage>
</organism>
<name>A0A8J4WML8_9TREM</name>
<evidence type="ECO:0000256" key="2">
    <source>
        <dbReference type="SAM" id="SignalP"/>
    </source>
</evidence>
<sequence>MAFYTMFKPIFVLVLCTAVVCPLQNTSHGVKSDALNRDPGSFADWEQKPMISSKMNLEELKKSDRKEKREKEKKEKKDKREKDRKEKKEKRQNCSQSQ</sequence>
<feature type="chain" id="PRO_5035184419" evidence="2">
    <location>
        <begin position="23"/>
        <end position="98"/>
    </location>
</feature>
<dbReference type="Proteomes" id="UP000748531">
    <property type="component" value="Unassembled WGS sequence"/>
</dbReference>
<dbReference type="AlphaFoldDB" id="A0A8J4WML8"/>
<proteinExistence type="predicted"/>
<dbReference type="EMBL" id="LUCH01008961">
    <property type="protein sequence ID" value="KAF5396175.1"/>
    <property type="molecule type" value="Genomic_DNA"/>
</dbReference>
<comment type="caution">
    <text evidence="3">The sequence shown here is derived from an EMBL/GenBank/DDBJ whole genome shotgun (WGS) entry which is preliminary data.</text>
</comment>
<accession>A0A8J4WML8</accession>
<dbReference type="OrthoDB" id="10439077at2759"/>
<evidence type="ECO:0000256" key="1">
    <source>
        <dbReference type="SAM" id="MobiDB-lite"/>
    </source>
</evidence>
<feature type="signal peptide" evidence="2">
    <location>
        <begin position="1"/>
        <end position="22"/>
    </location>
</feature>
<keyword evidence="2" id="KW-0732">Signal</keyword>